<dbReference type="PROSITE" id="PS50021">
    <property type="entry name" value="CH"/>
    <property type="match status" value="1"/>
</dbReference>
<dbReference type="SUPFAM" id="SSF56112">
    <property type="entry name" value="Protein kinase-like (PK-like)"/>
    <property type="match status" value="1"/>
</dbReference>
<feature type="compositionally biased region" description="Low complexity" evidence="8">
    <location>
        <begin position="234"/>
        <end position="247"/>
    </location>
</feature>
<feature type="compositionally biased region" description="Low complexity" evidence="8">
    <location>
        <begin position="553"/>
        <end position="565"/>
    </location>
</feature>
<dbReference type="GO" id="GO:0005524">
    <property type="term" value="F:ATP binding"/>
    <property type="evidence" value="ECO:0007669"/>
    <property type="project" value="UniProtKB-UniRule"/>
</dbReference>
<feature type="compositionally biased region" description="Basic and acidic residues" evidence="8">
    <location>
        <begin position="1146"/>
        <end position="1157"/>
    </location>
</feature>
<dbReference type="SMART" id="SM00109">
    <property type="entry name" value="C1"/>
    <property type="match status" value="1"/>
</dbReference>
<dbReference type="CDD" id="cd00029">
    <property type="entry name" value="C1"/>
    <property type="match status" value="1"/>
</dbReference>
<feature type="compositionally biased region" description="Basic and acidic residues" evidence="8">
    <location>
        <begin position="252"/>
        <end position="272"/>
    </location>
</feature>
<feature type="compositionally biased region" description="Pro residues" evidence="8">
    <location>
        <begin position="198"/>
        <end position="209"/>
    </location>
</feature>
<feature type="region of interest" description="Disordered" evidence="8">
    <location>
        <begin position="1037"/>
        <end position="1060"/>
    </location>
</feature>
<feature type="region of interest" description="Disordered" evidence="8">
    <location>
        <begin position="1080"/>
        <end position="1198"/>
    </location>
</feature>
<keyword evidence="5" id="KW-0862">Zinc</keyword>
<dbReference type="PROSITE" id="PS00108">
    <property type="entry name" value="PROTEIN_KINASE_ST"/>
    <property type="match status" value="1"/>
</dbReference>
<feature type="domain" description="Calponin-homology (CH)" evidence="10">
    <location>
        <begin position="39"/>
        <end position="156"/>
    </location>
</feature>
<dbReference type="PROSITE" id="PS00107">
    <property type="entry name" value="PROTEIN_KINASE_ATP"/>
    <property type="match status" value="1"/>
</dbReference>
<evidence type="ECO:0000259" key="9">
    <source>
        <dbReference type="PROSITE" id="PS50011"/>
    </source>
</evidence>
<feature type="compositionally biased region" description="Polar residues" evidence="8">
    <location>
        <begin position="313"/>
        <end position="327"/>
    </location>
</feature>
<evidence type="ECO:0000313" key="13">
    <source>
        <dbReference type="Proteomes" id="UP001215598"/>
    </source>
</evidence>
<dbReference type="FunFam" id="3.30.200.20:FF:000042">
    <property type="entry name" value="Aurora kinase A"/>
    <property type="match status" value="1"/>
</dbReference>
<dbReference type="Gene3D" id="1.10.510.10">
    <property type="entry name" value="Transferase(Phosphotransferase) domain 1"/>
    <property type="match status" value="1"/>
</dbReference>
<dbReference type="InterPro" id="IPR003096">
    <property type="entry name" value="SM22_calponin"/>
</dbReference>
<evidence type="ECO:0000256" key="4">
    <source>
        <dbReference type="ARBA" id="ARBA00022777"/>
    </source>
</evidence>
<dbReference type="PROSITE" id="PS50011">
    <property type="entry name" value="PROTEIN_KINASE_DOM"/>
    <property type="match status" value="1"/>
</dbReference>
<keyword evidence="4" id="KW-0418">Kinase</keyword>
<evidence type="ECO:0000256" key="7">
    <source>
        <dbReference type="PROSITE-ProRule" id="PRU10141"/>
    </source>
</evidence>
<accession>A0AAD7JDS2</accession>
<dbReference type="SUPFAM" id="SSF47576">
    <property type="entry name" value="Calponin-homology domain, CH-domain"/>
    <property type="match status" value="1"/>
</dbReference>
<dbReference type="SMART" id="SM00033">
    <property type="entry name" value="CH"/>
    <property type="match status" value="1"/>
</dbReference>
<feature type="compositionally biased region" description="Basic and acidic residues" evidence="8">
    <location>
        <begin position="474"/>
        <end position="483"/>
    </location>
</feature>
<dbReference type="Proteomes" id="UP001215598">
    <property type="component" value="Unassembled WGS sequence"/>
</dbReference>
<dbReference type="EMBL" id="JARKIB010000037">
    <property type="protein sequence ID" value="KAJ7760569.1"/>
    <property type="molecule type" value="Genomic_DNA"/>
</dbReference>
<proteinExistence type="predicted"/>
<dbReference type="InterPro" id="IPR036872">
    <property type="entry name" value="CH_dom_sf"/>
</dbReference>
<feature type="compositionally biased region" description="Low complexity" evidence="8">
    <location>
        <begin position="170"/>
        <end position="183"/>
    </location>
</feature>
<dbReference type="GO" id="GO:0046872">
    <property type="term" value="F:metal ion binding"/>
    <property type="evidence" value="ECO:0007669"/>
    <property type="project" value="UniProtKB-KW"/>
</dbReference>
<evidence type="ECO:0000259" key="10">
    <source>
        <dbReference type="PROSITE" id="PS50021"/>
    </source>
</evidence>
<dbReference type="InterPro" id="IPR046349">
    <property type="entry name" value="C1-like_sf"/>
</dbReference>
<feature type="non-terminal residue" evidence="12">
    <location>
        <position position="1198"/>
    </location>
</feature>
<keyword evidence="2" id="KW-0479">Metal-binding</keyword>
<dbReference type="SUPFAM" id="SSF57889">
    <property type="entry name" value="Cysteine-rich domain"/>
    <property type="match status" value="1"/>
</dbReference>
<evidence type="ECO:0000313" key="12">
    <source>
        <dbReference type="EMBL" id="KAJ7760569.1"/>
    </source>
</evidence>
<dbReference type="PANTHER" id="PTHR48016">
    <property type="entry name" value="MAP KINASE KINASE KINASE SSK2-RELATED-RELATED"/>
    <property type="match status" value="1"/>
</dbReference>
<evidence type="ECO:0000256" key="6">
    <source>
        <dbReference type="ARBA" id="ARBA00022840"/>
    </source>
</evidence>
<comment type="caution">
    <text evidence="12">The sequence shown here is derived from an EMBL/GenBank/DDBJ whole genome shotgun (WGS) entry which is preliminary data.</text>
</comment>
<sequence length="1198" mass="131541">MLCKEVVKPPLHMSRSEAGLKDWDEVEVRVRALARLERIWGKSGIGASSSNLTVGTPSGISVGGEERERRLFTEALRDGFVLCQLMNKLRSGSIVRPDSRDDGFVRTSNITKFLAACSSYGLPNEDLFQRDDLIEATSESLARVARTIVALIKYVDAPIPERSKFVSGQSSKKPTSPTTPTSPYGHSRTAAASTPNLIRPPPPPSPSPTPHARKRWSPPADLPSVRSNTPDEGSSASSAEPTPTASELNNQPDRRGVSKLKVDQESGRDKETPILSPPPRSPLRRSSPRVEDEHHGSFTGAMSHVVSPKSVVTPGTSPSFDPNPRQSVISTASTAMTETTTTTMMSSLLDVSRHSYNKFGTIRTVTTDMTSEAPSLSRTEGSFIAEDLARKRAEPKMYGRETKMSESFIDLSRVEEMDEAGTASRGMGRKWEQQHQPPPEVQRVDNKPAIRLGKGKWPDDFMDLPPPKAPFRGDPTHRARHSIDAPVLLPKDRRDSSPGPGLDGMPGSRVLPRRTSTKPSMHRSGSLVPRSDSRERSNDSLIPFPRTASGEHSPATSSPPRATSPLSDKPRLPRGRFQSDVEGALGAKPSRSRFESMMNLGVASGNTSASDLLTRDSLDGSFVRQALIIREEGKPPTHFQLGNCIGRGQFGSVYRALNLNTGQMVAVKRIRLEGLKEDEVTTLMREVDLVKRLSHPSIVKYEGMARDTDTLSIVLEYAENGSLGQTLKAFGKLNERLVASYVVKILEGLHYLHSSDVVHCDLKAANILTTKNGNVKLSDFGVSLNLRAMEREIKDVAGTPNWMAPEVIELKGASPKSDIWSLACTVVELLTGRPPYAEIANSMSVMFRIVEDDMPPLPEGCSPLLEDFLTQCFNKDPTKRPSAELLCEHQWLKKNWGLHKELRPQDSIPFLRRVSADLQKSEAVRFLAQIDMPESPTESEDYISASPPKNRRVSLSSRPMDQDLHPREHSFVKTTFSKAMVCRVCLLNVKKSAVLCEQCSLIAHSKCAINAPPTCDLRAQLLLYAQYAEKGNPGSAYSNPLDVLDESHPHPPHPLSPASEVAWVTPPTAFKFMAAFKRSRSNLSPEPDHGSSTSIPQVPPKDAVPQKKLRKEQKERPQSVKSTSTAANTSSMRSGESVMSRANPRSVDEARSADLQRKRSRLHSKSAASEVSLPGGLPPEPPRHKKRSESRSSNCVVQ</sequence>
<feature type="region of interest" description="Disordered" evidence="8">
    <location>
        <begin position="164"/>
        <end position="327"/>
    </location>
</feature>
<dbReference type="InterPro" id="IPR000719">
    <property type="entry name" value="Prot_kinase_dom"/>
</dbReference>
<dbReference type="Gene3D" id="3.30.60.20">
    <property type="match status" value="1"/>
</dbReference>
<dbReference type="AlphaFoldDB" id="A0AAD7JDS2"/>
<dbReference type="InterPro" id="IPR017441">
    <property type="entry name" value="Protein_kinase_ATP_BS"/>
</dbReference>
<dbReference type="InterPro" id="IPR002219">
    <property type="entry name" value="PKC_DAG/PE"/>
</dbReference>
<evidence type="ECO:0000256" key="2">
    <source>
        <dbReference type="ARBA" id="ARBA00022723"/>
    </source>
</evidence>
<keyword evidence="6 7" id="KW-0067">ATP-binding</keyword>
<feature type="domain" description="Protein kinase" evidence="9">
    <location>
        <begin position="639"/>
        <end position="892"/>
    </location>
</feature>
<dbReference type="InterPro" id="IPR011009">
    <property type="entry name" value="Kinase-like_dom_sf"/>
</dbReference>
<dbReference type="CDD" id="cd06627">
    <property type="entry name" value="STKc_Cdc7_like"/>
    <property type="match status" value="1"/>
</dbReference>
<evidence type="ECO:0008006" key="14">
    <source>
        <dbReference type="Google" id="ProtNLM"/>
    </source>
</evidence>
<dbReference type="PROSITE" id="PS00479">
    <property type="entry name" value="ZF_DAG_PE_1"/>
    <property type="match status" value="1"/>
</dbReference>
<dbReference type="Gene3D" id="1.10.418.10">
    <property type="entry name" value="Calponin-like domain"/>
    <property type="match status" value="1"/>
</dbReference>
<feature type="region of interest" description="Disordered" evidence="8">
    <location>
        <begin position="417"/>
        <end position="592"/>
    </location>
</feature>
<protein>
    <recommendedName>
        <fullName evidence="14">Pkinase-domain-containing protein</fullName>
    </recommendedName>
</protein>
<name>A0AAD7JDS2_9AGAR</name>
<dbReference type="InterPro" id="IPR050538">
    <property type="entry name" value="MAP_kinase_kinase_kinase"/>
</dbReference>
<evidence type="ECO:0000256" key="3">
    <source>
        <dbReference type="ARBA" id="ARBA00022741"/>
    </source>
</evidence>
<evidence type="ECO:0000256" key="5">
    <source>
        <dbReference type="ARBA" id="ARBA00022833"/>
    </source>
</evidence>
<keyword evidence="13" id="KW-1185">Reference proteome</keyword>
<dbReference type="Pfam" id="PF00307">
    <property type="entry name" value="CH"/>
    <property type="match status" value="1"/>
</dbReference>
<gene>
    <name evidence="12" type="ORF">B0H16DRAFT_1532729</name>
</gene>
<evidence type="ECO:0000256" key="8">
    <source>
        <dbReference type="SAM" id="MobiDB-lite"/>
    </source>
</evidence>
<organism evidence="12 13">
    <name type="scientific">Mycena metata</name>
    <dbReference type="NCBI Taxonomy" id="1033252"/>
    <lineage>
        <taxon>Eukaryota</taxon>
        <taxon>Fungi</taxon>
        <taxon>Dikarya</taxon>
        <taxon>Basidiomycota</taxon>
        <taxon>Agaricomycotina</taxon>
        <taxon>Agaricomycetes</taxon>
        <taxon>Agaricomycetidae</taxon>
        <taxon>Agaricales</taxon>
        <taxon>Marasmiineae</taxon>
        <taxon>Mycenaceae</taxon>
        <taxon>Mycena</taxon>
    </lineage>
</organism>
<reference evidence="12" key="1">
    <citation type="submission" date="2023-03" db="EMBL/GenBank/DDBJ databases">
        <title>Massive genome expansion in bonnet fungi (Mycena s.s.) driven by repeated elements and novel gene families across ecological guilds.</title>
        <authorList>
            <consortium name="Lawrence Berkeley National Laboratory"/>
            <person name="Harder C.B."/>
            <person name="Miyauchi S."/>
            <person name="Viragh M."/>
            <person name="Kuo A."/>
            <person name="Thoen E."/>
            <person name="Andreopoulos B."/>
            <person name="Lu D."/>
            <person name="Skrede I."/>
            <person name="Drula E."/>
            <person name="Henrissat B."/>
            <person name="Morin E."/>
            <person name="Kohler A."/>
            <person name="Barry K."/>
            <person name="LaButti K."/>
            <person name="Morin E."/>
            <person name="Salamov A."/>
            <person name="Lipzen A."/>
            <person name="Mereny Z."/>
            <person name="Hegedus B."/>
            <person name="Baldrian P."/>
            <person name="Stursova M."/>
            <person name="Weitz H."/>
            <person name="Taylor A."/>
            <person name="Grigoriev I.V."/>
            <person name="Nagy L.G."/>
            <person name="Martin F."/>
            <person name="Kauserud H."/>
        </authorList>
    </citation>
    <scope>NUCLEOTIDE SEQUENCE</scope>
    <source>
        <strain evidence="12">CBHHK182m</strain>
    </source>
</reference>
<keyword evidence="1" id="KW-0808">Transferase</keyword>
<feature type="region of interest" description="Disordered" evidence="8">
    <location>
        <begin position="935"/>
        <end position="964"/>
    </location>
</feature>
<dbReference type="GO" id="GO:0004709">
    <property type="term" value="F:MAP kinase kinase kinase activity"/>
    <property type="evidence" value="ECO:0007669"/>
    <property type="project" value="TreeGrafter"/>
</dbReference>
<evidence type="ECO:0000256" key="1">
    <source>
        <dbReference type="ARBA" id="ARBA00022679"/>
    </source>
</evidence>
<feature type="domain" description="Phorbol-ester/DAG-type" evidence="11">
    <location>
        <begin position="968"/>
        <end position="1015"/>
    </location>
</feature>
<feature type="compositionally biased region" description="Polar residues" evidence="8">
    <location>
        <begin position="1119"/>
        <end position="1134"/>
    </location>
</feature>
<dbReference type="InterPro" id="IPR001715">
    <property type="entry name" value="CH_dom"/>
</dbReference>
<feature type="binding site" evidence="7">
    <location>
        <position position="668"/>
    </location>
    <ligand>
        <name>ATP</name>
        <dbReference type="ChEBI" id="CHEBI:30616"/>
    </ligand>
</feature>
<dbReference type="PANTHER" id="PTHR48016:SF4">
    <property type="entry name" value="PROTEIN KINASE DOMAIN-CONTAINING PROTEIN"/>
    <property type="match status" value="1"/>
</dbReference>
<dbReference type="CDD" id="cd00014">
    <property type="entry name" value="CH_SF"/>
    <property type="match status" value="1"/>
</dbReference>
<dbReference type="SMART" id="SM00220">
    <property type="entry name" value="S_TKc"/>
    <property type="match status" value="1"/>
</dbReference>
<evidence type="ECO:0000259" key="11">
    <source>
        <dbReference type="PROSITE" id="PS50081"/>
    </source>
</evidence>
<dbReference type="PRINTS" id="PR00888">
    <property type="entry name" value="SM22CALPONIN"/>
</dbReference>
<dbReference type="GO" id="GO:0005737">
    <property type="term" value="C:cytoplasm"/>
    <property type="evidence" value="ECO:0007669"/>
    <property type="project" value="TreeGrafter"/>
</dbReference>
<keyword evidence="3 7" id="KW-0547">Nucleotide-binding</keyword>
<dbReference type="Pfam" id="PF00069">
    <property type="entry name" value="Pkinase"/>
    <property type="match status" value="1"/>
</dbReference>
<dbReference type="PROSITE" id="PS50081">
    <property type="entry name" value="ZF_DAG_PE_2"/>
    <property type="match status" value="1"/>
</dbReference>
<dbReference type="InterPro" id="IPR008271">
    <property type="entry name" value="Ser/Thr_kinase_AS"/>
</dbReference>
<dbReference type="Pfam" id="PF00130">
    <property type="entry name" value="C1_1"/>
    <property type="match status" value="1"/>
</dbReference>